<evidence type="ECO:0000313" key="3">
    <source>
        <dbReference type="Proteomes" id="UP000245934"/>
    </source>
</evidence>
<evidence type="ECO:0000259" key="1">
    <source>
        <dbReference type="Pfam" id="PF09820"/>
    </source>
</evidence>
<dbReference type="InterPro" id="IPR027417">
    <property type="entry name" value="P-loop_NTPase"/>
</dbReference>
<evidence type="ECO:0000313" key="2">
    <source>
        <dbReference type="EMBL" id="PWR76061.1"/>
    </source>
</evidence>
<dbReference type="OrthoDB" id="115611at2157"/>
<dbReference type="AlphaFoldDB" id="A0A2V2NKC2"/>
<dbReference type="Pfam" id="PF08011">
    <property type="entry name" value="PDDEXK_9"/>
    <property type="match status" value="1"/>
</dbReference>
<dbReference type="Proteomes" id="UP000245934">
    <property type="component" value="Unassembled WGS sequence"/>
</dbReference>
<gene>
    <name evidence="2" type="ORF">DLD82_00760</name>
</gene>
<protein>
    <recommendedName>
        <fullName evidence="1">AAA-ATPase-like domain-containing protein</fullName>
    </recommendedName>
</protein>
<dbReference type="PANTHER" id="PTHR34825">
    <property type="entry name" value="CONSERVED PROTEIN, WITH A WEAK D-GALACTARATE DEHYDRATASE/ALTRONATE HYDROLASE DOMAIN"/>
    <property type="match status" value="1"/>
</dbReference>
<dbReference type="RefSeq" id="WP_109939197.1">
    <property type="nucleotide sequence ID" value="NZ_CP176366.1"/>
</dbReference>
<proteinExistence type="predicted"/>
<keyword evidence="3" id="KW-1185">Reference proteome</keyword>
<dbReference type="EMBL" id="QGMZ01000004">
    <property type="protein sequence ID" value="PWR76061.1"/>
    <property type="molecule type" value="Genomic_DNA"/>
</dbReference>
<organism evidence="2 3">
    <name type="scientific">Methanospirillum stamsii</name>
    <dbReference type="NCBI Taxonomy" id="1277351"/>
    <lineage>
        <taxon>Archaea</taxon>
        <taxon>Methanobacteriati</taxon>
        <taxon>Methanobacteriota</taxon>
        <taxon>Stenosarchaea group</taxon>
        <taxon>Methanomicrobia</taxon>
        <taxon>Methanomicrobiales</taxon>
        <taxon>Methanospirillaceae</taxon>
        <taxon>Methanospirillum</taxon>
    </lineage>
</organism>
<dbReference type="Gene3D" id="3.40.50.300">
    <property type="entry name" value="P-loop containing nucleotide triphosphate hydrolases"/>
    <property type="match status" value="1"/>
</dbReference>
<dbReference type="SUPFAM" id="SSF52540">
    <property type="entry name" value="P-loop containing nucleoside triphosphate hydrolases"/>
    <property type="match status" value="1"/>
</dbReference>
<dbReference type="PANTHER" id="PTHR34825:SF1">
    <property type="entry name" value="AAA-ATPASE-LIKE DOMAIN-CONTAINING PROTEIN"/>
    <property type="match status" value="1"/>
</dbReference>
<sequence length="528" mass="60814">MVSLNLPIGIQSFTEIRTRNYRYVDKTHFLSALVNSGKYYFLSRPRRFGKSLFIDTLYCAFSGRKELFHNLYLVTSQSGWDFSKTYPVLRVDFSAGIVDSPEELVKRLDRLLTQWETEYSTKGTQGSPGERLLELIPQIAEKTCTQVVILIDEYDKPILDNINNPVLAAQLQDILKGFYAAIKPLDQYLRFVFLTGVSKFAKTGIFSGLNNLLDITIDTRYSAICGYTEEDLSRVFGDMFTSESIDDIKSWYNGYSWTGESVYNPFDILLYLDRGIFRPYWFETGTPSFLIKLWKTNPRVPAEYERMVTGEESLGSFDPEHIRMETLLFQSGYLTIKEWSADPVQGLVCVLGFPNIEVRTALNTLFSEVLCGINTSPNRSRLYGLLESADISGLRELFHSFFASIPYDWYRKNQISKFEGYYASIFYTYFASLGYDLIAEDITSQGRIDLTVRTKKAVWIFEFKVLSSDGRDTKKPMEQILKKDYSRKYMANNLPIFLIGIIFDPETRNITGWEIKRRDGACPEELSV</sequence>
<dbReference type="InterPro" id="IPR018631">
    <property type="entry name" value="AAA-ATPase-like_dom"/>
</dbReference>
<reference evidence="2 3" key="1">
    <citation type="submission" date="2018-05" db="EMBL/GenBank/DDBJ databases">
        <title>Draft genome of Methanospirillum stamsii Pt1.</title>
        <authorList>
            <person name="Dueholm M.S."/>
            <person name="Nielsen P.H."/>
            <person name="Bakmann L.F."/>
            <person name="Otzen D.E."/>
        </authorList>
    </citation>
    <scope>NUCLEOTIDE SEQUENCE [LARGE SCALE GENOMIC DNA]</scope>
    <source>
        <strain evidence="2 3">Pt1</strain>
    </source>
</reference>
<comment type="caution">
    <text evidence="2">The sequence shown here is derived from an EMBL/GenBank/DDBJ whole genome shotgun (WGS) entry which is preliminary data.</text>
</comment>
<dbReference type="Pfam" id="PF09820">
    <property type="entry name" value="AAA-ATPase_like"/>
    <property type="match status" value="1"/>
</dbReference>
<dbReference type="GeneID" id="97609143"/>
<name>A0A2V2NKC2_9EURY</name>
<dbReference type="InterPro" id="IPR012547">
    <property type="entry name" value="PDDEXK_9"/>
</dbReference>
<feature type="domain" description="AAA-ATPase-like" evidence="1">
    <location>
        <begin position="7"/>
        <end position="206"/>
    </location>
</feature>
<accession>A0A2V2NKC2</accession>